<evidence type="ECO:0000313" key="2">
    <source>
        <dbReference type="Proteomes" id="UP000441585"/>
    </source>
</evidence>
<dbReference type="EMBL" id="WKKF01000001">
    <property type="protein sequence ID" value="MRX53446.1"/>
    <property type="molecule type" value="Genomic_DNA"/>
</dbReference>
<protein>
    <submittedName>
        <fullName evidence="1">Uncharacterized protein</fullName>
    </submittedName>
</protein>
<comment type="caution">
    <text evidence="1">The sequence shown here is derived from an EMBL/GenBank/DDBJ whole genome shotgun (WGS) entry which is preliminary data.</text>
</comment>
<dbReference type="AlphaFoldDB" id="A0A6I2M934"/>
<dbReference type="RefSeq" id="WP_154318133.1">
    <property type="nucleotide sequence ID" value="NZ_CAJGAA010000001.1"/>
</dbReference>
<name>A0A6I2M934_9BACI</name>
<sequence>MKREKFQKSGEKKNNFQMIVYFEEIWRIDYRTYVLLFAEKKEPHSVAALYSLL</sequence>
<organism evidence="1 2">
    <name type="scientific">Metabacillus idriensis</name>
    <dbReference type="NCBI Taxonomy" id="324768"/>
    <lineage>
        <taxon>Bacteria</taxon>
        <taxon>Bacillati</taxon>
        <taxon>Bacillota</taxon>
        <taxon>Bacilli</taxon>
        <taxon>Bacillales</taxon>
        <taxon>Bacillaceae</taxon>
        <taxon>Metabacillus</taxon>
    </lineage>
</organism>
<accession>A0A6I2M934</accession>
<gene>
    <name evidence="1" type="ORF">GJU41_05645</name>
</gene>
<keyword evidence="2" id="KW-1185">Reference proteome</keyword>
<reference evidence="1 2" key="1">
    <citation type="submission" date="2019-11" db="EMBL/GenBank/DDBJ databases">
        <title>Bacillus idriensis genome.</title>
        <authorList>
            <person name="Konopka E.N."/>
            <person name="Newman J.D."/>
        </authorList>
    </citation>
    <scope>NUCLEOTIDE SEQUENCE [LARGE SCALE GENOMIC DNA]</scope>
    <source>
        <strain evidence="1 2">DSM 19097</strain>
    </source>
</reference>
<evidence type="ECO:0000313" key="1">
    <source>
        <dbReference type="EMBL" id="MRX53446.1"/>
    </source>
</evidence>
<dbReference type="Proteomes" id="UP000441585">
    <property type="component" value="Unassembled WGS sequence"/>
</dbReference>
<proteinExistence type="predicted"/>